<keyword evidence="1" id="KW-0472">Membrane</keyword>
<dbReference type="Proteomes" id="UP000294613">
    <property type="component" value="Unassembled WGS sequence"/>
</dbReference>
<comment type="caution">
    <text evidence="3">The sequence shown here is derived from an EMBL/GenBank/DDBJ whole genome shotgun (WGS) entry which is preliminary data.</text>
</comment>
<evidence type="ECO:0000313" key="5">
    <source>
        <dbReference type="Proteomes" id="UP000702954"/>
    </source>
</evidence>
<keyword evidence="1" id="KW-1133">Transmembrane helix</keyword>
<accession>A0A4R3JS30</accession>
<feature type="transmembrane region" description="Helical" evidence="1">
    <location>
        <begin position="12"/>
        <end position="37"/>
    </location>
</feature>
<name>A0A4R3JS30_9FIRM</name>
<keyword evidence="5" id="KW-1185">Reference proteome</keyword>
<feature type="transmembrane region" description="Helical" evidence="1">
    <location>
        <begin position="102"/>
        <end position="123"/>
    </location>
</feature>
<reference evidence="3 4" key="2">
    <citation type="submission" date="2019-03" db="EMBL/GenBank/DDBJ databases">
        <title>Genomic Encyclopedia of Type Strains, Phase IV (KMG-IV): sequencing the most valuable type-strain genomes for metagenomic binning, comparative biology and taxonomic classification.</title>
        <authorList>
            <person name="Goeker M."/>
        </authorList>
    </citation>
    <scope>NUCLEOTIDE SEQUENCE [LARGE SCALE GENOMIC DNA]</scope>
    <source>
        <strain evidence="3 4">DSM 103426</strain>
    </source>
</reference>
<reference evidence="2 5" key="1">
    <citation type="journal article" date="2018" name="Int. J. Syst. Evol. Microbiol.">
        <title>Draft Genome Sequence of Faecalimonas umbilicata JCM 30896T, an Acetate-Producing Bacterium Isolated from Human Feces.</title>
        <authorList>
            <person name="Sakamoto M."/>
            <person name="Ikeyama N."/>
            <person name="Yuki M."/>
            <person name="Ohkuma M."/>
        </authorList>
    </citation>
    <scope>NUCLEOTIDE SEQUENCE [LARGE SCALE GENOMIC DNA]</scope>
    <source>
        <strain evidence="2 5">EGH7</strain>
    </source>
</reference>
<dbReference type="NCBIfam" id="TIGR04086">
    <property type="entry name" value="TIGR04086_membr"/>
    <property type="match status" value="1"/>
</dbReference>
<evidence type="ECO:0000313" key="2">
    <source>
        <dbReference type="EMBL" id="GBU05246.1"/>
    </source>
</evidence>
<dbReference type="EMBL" id="BHEO01000008">
    <property type="protein sequence ID" value="GBU05246.1"/>
    <property type="molecule type" value="Genomic_DNA"/>
</dbReference>
<proteinExistence type="predicted"/>
<dbReference type="InterPro" id="IPR023804">
    <property type="entry name" value="DUF3792_TM"/>
</dbReference>
<evidence type="ECO:0000313" key="3">
    <source>
        <dbReference type="EMBL" id="TCS69965.1"/>
    </source>
</evidence>
<dbReference type="Pfam" id="PF12670">
    <property type="entry name" value="DUF3792"/>
    <property type="match status" value="1"/>
</dbReference>
<evidence type="ECO:0000313" key="4">
    <source>
        <dbReference type="Proteomes" id="UP000294613"/>
    </source>
</evidence>
<gene>
    <name evidence="3" type="ORF">EDD74_102137</name>
    <name evidence="2" type="ORF">FAEUMB_17870</name>
</gene>
<evidence type="ECO:0000256" key="1">
    <source>
        <dbReference type="SAM" id="Phobius"/>
    </source>
</evidence>
<protein>
    <submittedName>
        <fullName evidence="3">Putative membrane protein (TIGR04086 family)</fullName>
    </submittedName>
</protein>
<sequence>MEKTIRQEMKVTWVLKALMAAYVVTGLLLLLLTLLVYKMEFSEEKVTAGITAIYVLSTFVGGLVIGKLSKMRKFLWGLVVGILYFGLLLLISFGIYRTLQGNGTNILTSFLLCAAGGMAGGMIS</sequence>
<dbReference type="EMBL" id="SLZV01000002">
    <property type="protein sequence ID" value="TCS69965.1"/>
    <property type="molecule type" value="Genomic_DNA"/>
</dbReference>
<feature type="transmembrane region" description="Helical" evidence="1">
    <location>
        <begin position="75"/>
        <end position="96"/>
    </location>
</feature>
<dbReference type="Proteomes" id="UP000702954">
    <property type="component" value="Unassembled WGS sequence"/>
</dbReference>
<keyword evidence="1" id="KW-0812">Transmembrane</keyword>
<dbReference type="AlphaFoldDB" id="A0A4R3JS30"/>
<feature type="transmembrane region" description="Helical" evidence="1">
    <location>
        <begin position="49"/>
        <end position="68"/>
    </location>
</feature>
<organism evidence="3 4">
    <name type="scientific">Faecalimonas umbilicata</name>
    <dbReference type="NCBI Taxonomy" id="1912855"/>
    <lineage>
        <taxon>Bacteria</taxon>
        <taxon>Bacillati</taxon>
        <taxon>Bacillota</taxon>
        <taxon>Clostridia</taxon>
        <taxon>Lachnospirales</taxon>
        <taxon>Lachnospiraceae</taxon>
        <taxon>Faecalimonas</taxon>
    </lineage>
</organism>
<dbReference type="RefSeq" id="WP_116441745.1">
    <property type="nucleotide sequence ID" value="NZ_BHEO01000008.1"/>
</dbReference>